<name>A0A9D9D8H8_9GAMM</name>
<evidence type="ECO:0000256" key="4">
    <source>
        <dbReference type="ARBA" id="ARBA00022764"/>
    </source>
</evidence>
<reference evidence="8" key="2">
    <citation type="journal article" date="2021" name="PeerJ">
        <title>Extensive microbial diversity within the chicken gut microbiome revealed by metagenomics and culture.</title>
        <authorList>
            <person name="Gilroy R."/>
            <person name="Ravi A."/>
            <person name="Getino M."/>
            <person name="Pursley I."/>
            <person name="Horton D.L."/>
            <person name="Alikhan N.F."/>
            <person name="Baker D."/>
            <person name="Gharbi K."/>
            <person name="Hall N."/>
            <person name="Watson M."/>
            <person name="Adriaenssens E.M."/>
            <person name="Foster-Nyarko E."/>
            <person name="Jarju S."/>
            <person name="Secka A."/>
            <person name="Antonio M."/>
            <person name="Oren A."/>
            <person name="Chaudhuri R.R."/>
            <person name="La Ragione R."/>
            <person name="Hildebrand F."/>
            <person name="Pallen M.J."/>
        </authorList>
    </citation>
    <scope>NUCLEOTIDE SEQUENCE</scope>
    <source>
        <strain evidence="8">17213</strain>
    </source>
</reference>
<feature type="chain" id="PRO_5038615253" evidence="5">
    <location>
        <begin position="25"/>
        <end position="308"/>
    </location>
</feature>
<dbReference type="Proteomes" id="UP000823631">
    <property type="component" value="Unassembled WGS sequence"/>
</dbReference>
<dbReference type="AlphaFoldDB" id="A0A9D9D8H8"/>
<keyword evidence="4" id="KW-0574">Periplasm</keyword>
<dbReference type="InterPro" id="IPR005588">
    <property type="entry name" value="MucB_RseB"/>
</dbReference>
<feature type="signal peptide" evidence="5">
    <location>
        <begin position="1"/>
        <end position="24"/>
    </location>
</feature>
<proteinExistence type="inferred from homology"/>
<dbReference type="Pfam" id="PF03888">
    <property type="entry name" value="MucB_RseB"/>
    <property type="match status" value="1"/>
</dbReference>
<evidence type="ECO:0000259" key="7">
    <source>
        <dbReference type="Pfam" id="PF17188"/>
    </source>
</evidence>
<comment type="caution">
    <text evidence="8">The sequence shown here is derived from an EMBL/GenBank/DDBJ whole genome shotgun (WGS) entry which is preliminary data.</text>
</comment>
<dbReference type="InterPro" id="IPR033436">
    <property type="entry name" value="MucB/RseB_C"/>
</dbReference>
<dbReference type="InterPro" id="IPR038484">
    <property type="entry name" value="MucB/RseB_C_sf"/>
</dbReference>
<dbReference type="InterPro" id="IPR033434">
    <property type="entry name" value="MucB/RseB_N"/>
</dbReference>
<sequence>MMKTIFLSSVAMLLSVLAAFNVQAADSTSTACLDEYAKLQIAYFNSSGRYTVVSSEAGGLSPYLLLHHNKDNKSYSVWEYLNGENRGYALRDGSGFDFNQVRSVVDELNWHPTLIWDRLLDKNTELKDYVCVFTGRARVAGHKVSLLRLAPQDGLRYGYLVAKDDDTSLPVEISVLEPQGGVVSKLLSLDYQAVANLQFPLKEALFDEVEAATHHSNEAPWLELLLPRVFTLIDSGVMTFGKDRVSYQEYSDGLSSFRVYRAPKTSVLFPALNNGTITIYRKQNALHEYAVVGDIPLRLAEFVLSKLK</sequence>
<evidence type="ECO:0000256" key="2">
    <source>
        <dbReference type="ARBA" id="ARBA00008150"/>
    </source>
</evidence>
<dbReference type="EMBL" id="JADINH010000006">
    <property type="protein sequence ID" value="MBO8414845.1"/>
    <property type="molecule type" value="Genomic_DNA"/>
</dbReference>
<dbReference type="Gene3D" id="2.50.20.10">
    <property type="entry name" value="Lipoprotein localisation LolA/LolB/LppX"/>
    <property type="match status" value="1"/>
</dbReference>
<evidence type="ECO:0000259" key="6">
    <source>
        <dbReference type="Pfam" id="PF03888"/>
    </source>
</evidence>
<dbReference type="GO" id="GO:0032885">
    <property type="term" value="P:regulation of polysaccharide biosynthetic process"/>
    <property type="evidence" value="ECO:0007669"/>
    <property type="project" value="TreeGrafter"/>
</dbReference>
<evidence type="ECO:0000313" key="9">
    <source>
        <dbReference type="Proteomes" id="UP000823631"/>
    </source>
</evidence>
<organism evidence="8 9">
    <name type="scientific">Candidatus Avisuccinivibrio stercorigallinarum</name>
    <dbReference type="NCBI Taxonomy" id="2840704"/>
    <lineage>
        <taxon>Bacteria</taxon>
        <taxon>Pseudomonadati</taxon>
        <taxon>Pseudomonadota</taxon>
        <taxon>Gammaproteobacteria</taxon>
        <taxon>Aeromonadales</taxon>
        <taxon>Succinivibrionaceae</taxon>
        <taxon>Succinivibrionaceae incertae sedis</taxon>
        <taxon>Candidatus Avisuccinivibrio</taxon>
    </lineage>
</organism>
<comment type="similarity">
    <text evidence="2">Belongs to the RseB family.</text>
</comment>
<accession>A0A9D9D8H8</accession>
<dbReference type="PANTHER" id="PTHR38782">
    <property type="match status" value="1"/>
</dbReference>
<dbReference type="GO" id="GO:0045152">
    <property type="term" value="F:antisigma factor binding"/>
    <property type="evidence" value="ECO:0007669"/>
    <property type="project" value="TreeGrafter"/>
</dbReference>
<dbReference type="Pfam" id="PF17188">
    <property type="entry name" value="MucB_RseB_C"/>
    <property type="match status" value="1"/>
</dbReference>
<keyword evidence="3 5" id="KW-0732">Signal</keyword>
<reference evidence="8" key="1">
    <citation type="submission" date="2020-10" db="EMBL/GenBank/DDBJ databases">
        <authorList>
            <person name="Gilroy R."/>
        </authorList>
    </citation>
    <scope>NUCLEOTIDE SEQUENCE</scope>
    <source>
        <strain evidence="8">17213</strain>
    </source>
</reference>
<evidence type="ECO:0000313" key="8">
    <source>
        <dbReference type="EMBL" id="MBO8414845.1"/>
    </source>
</evidence>
<evidence type="ECO:0000256" key="5">
    <source>
        <dbReference type="SAM" id="SignalP"/>
    </source>
</evidence>
<gene>
    <name evidence="8" type="ORF">IAB19_00480</name>
</gene>
<feature type="domain" description="MucB/RseB C-terminal" evidence="7">
    <location>
        <begin position="225"/>
        <end position="306"/>
    </location>
</feature>
<feature type="domain" description="MucB/RseB N-terminal" evidence="6">
    <location>
        <begin position="47"/>
        <end position="192"/>
    </location>
</feature>
<dbReference type="Gene3D" id="3.30.200.100">
    <property type="entry name" value="MucB/RseB, C-terminal domain"/>
    <property type="match status" value="1"/>
</dbReference>
<comment type="subcellular location">
    <subcellularLocation>
        <location evidence="1">Periplasm</location>
    </subcellularLocation>
</comment>
<evidence type="ECO:0000256" key="3">
    <source>
        <dbReference type="ARBA" id="ARBA00022729"/>
    </source>
</evidence>
<evidence type="ECO:0000256" key="1">
    <source>
        <dbReference type="ARBA" id="ARBA00004418"/>
    </source>
</evidence>
<dbReference type="GO" id="GO:0030288">
    <property type="term" value="C:outer membrane-bounded periplasmic space"/>
    <property type="evidence" value="ECO:0007669"/>
    <property type="project" value="TreeGrafter"/>
</dbReference>
<protein>
    <submittedName>
        <fullName evidence="8">MucB/RseB C-terminal domain-containing protein</fullName>
    </submittedName>
</protein>
<dbReference type="PANTHER" id="PTHR38782:SF1">
    <property type="entry name" value="SIGMA-E FACTOR REGULATORY PROTEIN RSEB"/>
    <property type="match status" value="1"/>
</dbReference>